<sequence length="66" mass="7448">MKKVIGILIFFLAFSTNMNAEAKTVIDEETAFESCVSIASELTADRPDLFALAYNWCIYQKCGCDW</sequence>
<evidence type="ECO:0000313" key="2">
    <source>
        <dbReference type="EMBL" id="AEM70203.1"/>
    </source>
</evidence>
<dbReference type="EMBL" id="CP002999">
    <property type="protein sequence ID" value="AEM70203.1"/>
    <property type="molecule type" value="Genomic_DNA"/>
</dbReference>
<keyword evidence="1" id="KW-0732">Signal</keyword>
<dbReference type="RefSeq" id="WP_014032485.1">
    <property type="nucleotide sequence ID" value="NC_015945.1"/>
</dbReference>
<feature type="signal peptide" evidence="1">
    <location>
        <begin position="1"/>
        <end position="22"/>
    </location>
</feature>
<name>G2PN79_ALLRU</name>
<protein>
    <submittedName>
        <fullName evidence="2">Uncharacterized protein</fullName>
    </submittedName>
</protein>
<dbReference type="AlphaFoldDB" id="G2PN79"/>
<proteinExistence type="predicted"/>
<dbReference type="OrthoDB" id="1450009at2"/>
<dbReference type="Proteomes" id="UP000008908">
    <property type="component" value="Chromosome"/>
</dbReference>
<organism evidence="2 3">
    <name type="scientific">Allomuricauda ruestringensis (strain DSM 13258 / CIP 107369 / LMG 19739 / B1)</name>
    <name type="common">Muricauda ruestringensis</name>
    <dbReference type="NCBI Taxonomy" id="886377"/>
    <lineage>
        <taxon>Bacteria</taxon>
        <taxon>Pseudomonadati</taxon>
        <taxon>Bacteroidota</taxon>
        <taxon>Flavobacteriia</taxon>
        <taxon>Flavobacteriales</taxon>
        <taxon>Flavobacteriaceae</taxon>
        <taxon>Flagellimonas</taxon>
    </lineage>
</organism>
<dbReference type="HOGENOM" id="CLU_189895_0_0_10"/>
<keyword evidence="3" id="KW-1185">Reference proteome</keyword>
<reference evidence="3" key="1">
    <citation type="submission" date="2011-08" db="EMBL/GenBank/DDBJ databases">
        <title>The complete genome of Muricauda ruestringensis DSM 13258.</title>
        <authorList>
            <person name="Lucas S."/>
            <person name="Han J."/>
            <person name="Lapidus A."/>
            <person name="Bruce D."/>
            <person name="Goodwin L."/>
            <person name="Pitluck S."/>
            <person name="Peters L."/>
            <person name="Kyrpides N."/>
            <person name="Mavromatis K."/>
            <person name="Ivanova N."/>
            <person name="Ovchinnikova G."/>
            <person name="Teshima H."/>
            <person name="Detter J.C."/>
            <person name="Tapia R."/>
            <person name="Han C."/>
            <person name="Land M."/>
            <person name="Hauser L."/>
            <person name="Markowitz V."/>
            <person name="Cheng J.-F."/>
            <person name="Hugenholtz P."/>
            <person name="Woyke T."/>
            <person name="Wu D."/>
            <person name="Spring S."/>
            <person name="Schroeder M."/>
            <person name="Brambilla E."/>
            <person name="Klenk H.-P."/>
            <person name="Eisen J.A."/>
        </authorList>
    </citation>
    <scope>NUCLEOTIDE SEQUENCE [LARGE SCALE GENOMIC DNA]</scope>
    <source>
        <strain evidence="3">DSM 13258 / LMG 19739 / B1</strain>
    </source>
</reference>
<evidence type="ECO:0000256" key="1">
    <source>
        <dbReference type="SAM" id="SignalP"/>
    </source>
</evidence>
<reference evidence="2 3" key="2">
    <citation type="journal article" date="2012" name="Stand. Genomic Sci.">
        <title>Complete genome sequence of the facultatively anaerobic, appendaged bacterium Muricauda ruestringensis type strain (B1(T)).</title>
        <authorList>
            <person name="Huntemann M."/>
            <person name="Teshima H."/>
            <person name="Lapidus A."/>
            <person name="Nolan M."/>
            <person name="Lucas S."/>
            <person name="Hammon N."/>
            <person name="Deshpande S."/>
            <person name="Cheng J.F."/>
            <person name="Tapia R."/>
            <person name="Goodwin L.A."/>
            <person name="Pitluck S."/>
            <person name="Liolios K."/>
            <person name="Pagani I."/>
            <person name="Ivanova N."/>
            <person name="Mavromatis K."/>
            <person name="Mikhailova N."/>
            <person name="Pati A."/>
            <person name="Chen A."/>
            <person name="Palaniappan K."/>
            <person name="Land M."/>
            <person name="Hauser L."/>
            <person name="Pan C."/>
            <person name="Brambilla E.M."/>
            <person name="Rohde M."/>
            <person name="Spring S."/>
            <person name="Goker M."/>
            <person name="Detter J.C."/>
            <person name="Bristow J."/>
            <person name="Eisen J.A."/>
            <person name="Markowitz V."/>
            <person name="Hugenholtz P."/>
            <person name="Kyrpides N.C."/>
            <person name="Klenk H.P."/>
            <person name="Woyke T."/>
        </authorList>
    </citation>
    <scope>NUCLEOTIDE SEQUENCE [LARGE SCALE GENOMIC DNA]</scope>
    <source>
        <strain evidence="3">DSM 13258 / LMG 19739 / B1</strain>
    </source>
</reference>
<feature type="chain" id="PRO_5003434746" evidence="1">
    <location>
        <begin position="23"/>
        <end position="66"/>
    </location>
</feature>
<accession>G2PN79</accession>
<evidence type="ECO:0000313" key="3">
    <source>
        <dbReference type="Proteomes" id="UP000008908"/>
    </source>
</evidence>
<dbReference type="STRING" id="886377.Murru_1159"/>
<dbReference type="KEGG" id="mrs:Murru_1159"/>
<gene>
    <name evidence="2" type="ordered locus">Murru_1159</name>
</gene>